<protein>
    <submittedName>
        <fullName evidence="1">Uncharacterized protein</fullName>
    </submittedName>
</protein>
<dbReference type="EMBL" id="HACG01031280">
    <property type="protein sequence ID" value="CEK78145.1"/>
    <property type="molecule type" value="Transcribed_RNA"/>
</dbReference>
<proteinExistence type="predicted"/>
<organism evidence="1">
    <name type="scientific">Arion vulgaris</name>
    <dbReference type="NCBI Taxonomy" id="1028688"/>
    <lineage>
        <taxon>Eukaryota</taxon>
        <taxon>Metazoa</taxon>
        <taxon>Spiralia</taxon>
        <taxon>Lophotrochozoa</taxon>
        <taxon>Mollusca</taxon>
        <taxon>Gastropoda</taxon>
        <taxon>Heterobranchia</taxon>
        <taxon>Euthyneura</taxon>
        <taxon>Panpulmonata</taxon>
        <taxon>Eupulmonata</taxon>
        <taxon>Stylommatophora</taxon>
        <taxon>Helicina</taxon>
        <taxon>Arionoidea</taxon>
        <taxon>Arionidae</taxon>
        <taxon>Arion</taxon>
    </lineage>
</organism>
<name>A0A0B7ADV7_9EUPU</name>
<evidence type="ECO:0000313" key="1">
    <source>
        <dbReference type="EMBL" id="CEK78145.1"/>
    </source>
</evidence>
<gene>
    <name evidence="1" type="primary">ORF108566</name>
</gene>
<feature type="non-terminal residue" evidence="1">
    <location>
        <position position="1"/>
    </location>
</feature>
<dbReference type="AlphaFoldDB" id="A0A0B7ADV7"/>
<reference evidence="1" key="1">
    <citation type="submission" date="2014-12" db="EMBL/GenBank/DDBJ databases">
        <title>Insight into the proteome of Arion vulgaris.</title>
        <authorList>
            <person name="Aradska J."/>
            <person name="Bulat T."/>
            <person name="Smidak R."/>
            <person name="Sarate P."/>
            <person name="Gangsoo J."/>
            <person name="Sialana F."/>
            <person name="Bilban M."/>
            <person name="Lubec G."/>
        </authorList>
    </citation>
    <scope>NUCLEOTIDE SEQUENCE</scope>
    <source>
        <tissue evidence="1">Skin</tissue>
    </source>
</reference>
<accession>A0A0B7ADV7</accession>
<sequence>KRERERTVHGHIPCTLYTMDREFDDLILMAIEAGLLVYHRGIFRRTIAVAKFCFGQAI</sequence>